<evidence type="ECO:0000256" key="5">
    <source>
        <dbReference type="ARBA" id="ARBA00023163"/>
    </source>
</evidence>
<dbReference type="CDD" id="cd00009">
    <property type="entry name" value="AAA"/>
    <property type="match status" value="1"/>
</dbReference>
<feature type="region of interest" description="Disordered" evidence="6">
    <location>
        <begin position="109"/>
        <end position="150"/>
    </location>
</feature>
<feature type="compositionally biased region" description="Basic and acidic residues" evidence="6">
    <location>
        <begin position="122"/>
        <end position="135"/>
    </location>
</feature>
<evidence type="ECO:0000256" key="1">
    <source>
        <dbReference type="ARBA" id="ARBA00022741"/>
    </source>
</evidence>
<accession>A0A150QQE7</accession>
<feature type="compositionally biased region" description="Low complexity" evidence="6">
    <location>
        <begin position="136"/>
        <end position="150"/>
    </location>
</feature>
<dbReference type="AlphaFoldDB" id="A0A150QQE7"/>
<dbReference type="GO" id="GO:0006355">
    <property type="term" value="P:regulation of DNA-templated transcription"/>
    <property type="evidence" value="ECO:0007669"/>
    <property type="project" value="InterPro"/>
</dbReference>
<organism evidence="8 9">
    <name type="scientific">Sorangium cellulosum</name>
    <name type="common">Polyangium cellulosum</name>
    <dbReference type="NCBI Taxonomy" id="56"/>
    <lineage>
        <taxon>Bacteria</taxon>
        <taxon>Pseudomonadati</taxon>
        <taxon>Myxococcota</taxon>
        <taxon>Polyangia</taxon>
        <taxon>Polyangiales</taxon>
        <taxon>Polyangiaceae</taxon>
        <taxon>Sorangium</taxon>
    </lineage>
</organism>
<dbReference type="InterPro" id="IPR002078">
    <property type="entry name" value="Sigma_54_int"/>
</dbReference>
<evidence type="ECO:0000313" key="9">
    <source>
        <dbReference type="Proteomes" id="UP000075260"/>
    </source>
</evidence>
<dbReference type="InterPro" id="IPR027417">
    <property type="entry name" value="P-loop_NTPase"/>
</dbReference>
<evidence type="ECO:0000256" key="3">
    <source>
        <dbReference type="ARBA" id="ARBA00023015"/>
    </source>
</evidence>
<dbReference type="SUPFAM" id="SSF52540">
    <property type="entry name" value="P-loop containing nucleoside triphosphate hydrolases"/>
    <property type="match status" value="1"/>
</dbReference>
<keyword evidence="2" id="KW-0067">ATP-binding</keyword>
<sequence length="150" mass="16359">MQYLRQEARWRAEVNPMRLLTLPAQELTMPPTERARALVFEDSRSHQLLQRVKQAAASDAAALISGETGTGKEILARHLHELGGRRGRPFLAVSCGALSPSLAESELFGHEQGAGVARLPRWPRDKGRSAVHEPPAEGSRAAAPRAPSTR</sequence>
<dbReference type="Proteomes" id="UP000075260">
    <property type="component" value="Unassembled WGS sequence"/>
</dbReference>
<evidence type="ECO:0000256" key="2">
    <source>
        <dbReference type="ARBA" id="ARBA00022840"/>
    </source>
</evidence>
<dbReference type="EMBL" id="JEMA01000412">
    <property type="protein sequence ID" value="KYF70221.1"/>
    <property type="molecule type" value="Genomic_DNA"/>
</dbReference>
<proteinExistence type="predicted"/>
<evidence type="ECO:0000259" key="7">
    <source>
        <dbReference type="PROSITE" id="PS50045"/>
    </source>
</evidence>
<dbReference type="Pfam" id="PF00158">
    <property type="entry name" value="Sigma54_activat"/>
    <property type="match status" value="1"/>
</dbReference>
<dbReference type="Gene3D" id="3.40.50.300">
    <property type="entry name" value="P-loop containing nucleotide triphosphate hydrolases"/>
    <property type="match status" value="1"/>
</dbReference>
<reference evidence="8 9" key="1">
    <citation type="submission" date="2014-02" db="EMBL/GenBank/DDBJ databases">
        <title>The small core and large imbalanced accessory genome model reveals a collaborative survival strategy of Sorangium cellulosum strains in nature.</title>
        <authorList>
            <person name="Han K."/>
            <person name="Peng R."/>
            <person name="Blom J."/>
            <person name="Li Y.-Z."/>
        </authorList>
    </citation>
    <scope>NUCLEOTIDE SEQUENCE [LARGE SCALE GENOMIC DNA]</scope>
    <source>
        <strain evidence="8 9">So0008-312</strain>
    </source>
</reference>
<dbReference type="PANTHER" id="PTHR32071:SF21">
    <property type="entry name" value="TRANSCRIPTIONAL REGULATORY PROTEIN FLGR"/>
    <property type="match status" value="1"/>
</dbReference>
<keyword evidence="1" id="KW-0547">Nucleotide-binding</keyword>
<gene>
    <name evidence="8" type="ORF">BE15_02120</name>
</gene>
<dbReference type="PROSITE" id="PS50045">
    <property type="entry name" value="SIGMA54_INTERACT_4"/>
    <property type="match status" value="1"/>
</dbReference>
<keyword evidence="5" id="KW-0804">Transcription</keyword>
<keyword evidence="4" id="KW-0238">DNA-binding</keyword>
<evidence type="ECO:0000256" key="4">
    <source>
        <dbReference type="ARBA" id="ARBA00023125"/>
    </source>
</evidence>
<keyword evidence="3" id="KW-0805">Transcription regulation</keyword>
<evidence type="ECO:0000313" key="8">
    <source>
        <dbReference type="EMBL" id="KYF70221.1"/>
    </source>
</evidence>
<evidence type="ECO:0000256" key="6">
    <source>
        <dbReference type="SAM" id="MobiDB-lite"/>
    </source>
</evidence>
<comment type="caution">
    <text evidence="8">The sequence shown here is derived from an EMBL/GenBank/DDBJ whole genome shotgun (WGS) entry which is preliminary data.</text>
</comment>
<feature type="domain" description="Sigma-54 factor interaction" evidence="7">
    <location>
        <begin position="38"/>
        <end position="115"/>
    </location>
</feature>
<dbReference type="GO" id="GO:0003677">
    <property type="term" value="F:DNA binding"/>
    <property type="evidence" value="ECO:0007669"/>
    <property type="project" value="UniProtKB-KW"/>
</dbReference>
<dbReference type="GO" id="GO:0005524">
    <property type="term" value="F:ATP binding"/>
    <property type="evidence" value="ECO:0007669"/>
    <property type="project" value="UniProtKB-KW"/>
</dbReference>
<name>A0A150QQE7_SORCE</name>
<protein>
    <recommendedName>
        <fullName evidence="7">Sigma-54 factor interaction domain-containing protein</fullName>
    </recommendedName>
</protein>
<dbReference type="PANTHER" id="PTHR32071">
    <property type="entry name" value="TRANSCRIPTIONAL REGULATORY PROTEIN"/>
    <property type="match status" value="1"/>
</dbReference>